<accession>U4LE17</accession>
<proteinExistence type="predicted"/>
<evidence type="ECO:0000259" key="9">
    <source>
        <dbReference type="PROSITE" id="PS51916"/>
    </source>
</evidence>
<keyword evidence="4" id="KW-0862">Zinc</keyword>
<dbReference type="InterPro" id="IPR028020">
    <property type="entry name" value="ASX_DEUBAD_dom"/>
</dbReference>
<keyword evidence="11" id="KW-1185">Reference proteome</keyword>
<evidence type="ECO:0000256" key="5">
    <source>
        <dbReference type="ARBA" id="ARBA00023015"/>
    </source>
</evidence>
<evidence type="ECO:0000256" key="8">
    <source>
        <dbReference type="SAM" id="MobiDB-lite"/>
    </source>
</evidence>
<evidence type="ECO:0000256" key="1">
    <source>
        <dbReference type="ARBA" id="ARBA00004123"/>
    </source>
</evidence>
<gene>
    <name evidence="10" type="ORF">PCON_12608</name>
</gene>
<keyword evidence="2" id="KW-0479">Metal-binding</keyword>
<organism evidence="10 11">
    <name type="scientific">Pyronema omphalodes (strain CBS 100304)</name>
    <name type="common">Pyronema confluens</name>
    <dbReference type="NCBI Taxonomy" id="1076935"/>
    <lineage>
        <taxon>Eukaryota</taxon>
        <taxon>Fungi</taxon>
        <taxon>Dikarya</taxon>
        <taxon>Ascomycota</taxon>
        <taxon>Pezizomycotina</taxon>
        <taxon>Pezizomycetes</taxon>
        <taxon>Pezizales</taxon>
        <taxon>Pyronemataceae</taxon>
        <taxon>Pyronema</taxon>
    </lineage>
</organism>
<dbReference type="EMBL" id="HF935761">
    <property type="protein sequence ID" value="CCX13015.1"/>
    <property type="molecule type" value="Genomic_DNA"/>
</dbReference>
<sequence length="342" mass="38802">MSKTSKKARQPAPSVPNSVRRSARAREAPKDPYIETLAIEAATPKRKRVSNGPAKTRKKRLTTEELWAPENLVTKHSPFISADLSKILNAVLLSRDNMSTEDYDSLIALLPAEDIIYPSVEDLSVPDPKPMINPTLFDSMSFKEAIRTYQENLEAGKYEPEYIKKGKEARRRRINGDFDAWKDEEFEVHWGDKQRVYYGSVAGESSKVKLQDLAKHHQFKIGDIFSLRRPFSGGPMVRKDATLTEIDENTGAMSFRYPSGEAEWEKDGVKNKTVSKVVSLTALEILLLKEDGKAPTFFKERGMKIPNGNAWKTVRVVRNGEDIGCVFDVRAKFWSQYLKNDN</sequence>
<dbReference type="PROSITE" id="PS51916">
    <property type="entry name" value="DEUBAD"/>
    <property type="match status" value="1"/>
</dbReference>
<dbReference type="GO" id="GO:0008270">
    <property type="term" value="F:zinc ion binding"/>
    <property type="evidence" value="ECO:0007669"/>
    <property type="project" value="UniProtKB-KW"/>
</dbReference>
<feature type="domain" description="DEUBAD" evidence="9">
    <location>
        <begin position="75"/>
        <end position="195"/>
    </location>
</feature>
<dbReference type="eggNOG" id="ENOG502S5GG">
    <property type="taxonomic scope" value="Eukaryota"/>
</dbReference>
<dbReference type="GO" id="GO:0005634">
    <property type="term" value="C:nucleus"/>
    <property type="evidence" value="ECO:0007669"/>
    <property type="project" value="UniProtKB-SubCell"/>
</dbReference>
<evidence type="ECO:0000313" key="10">
    <source>
        <dbReference type="EMBL" id="CCX13015.1"/>
    </source>
</evidence>
<dbReference type="Proteomes" id="UP000018144">
    <property type="component" value="Unassembled WGS sequence"/>
</dbReference>
<keyword evidence="7" id="KW-0539">Nucleus</keyword>
<evidence type="ECO:0000256" key="4">
    <source>
        <dbReference type="ARBA" id="ARBA00022833"/>
    </source>
</evidence>
<reference evidence="10 11" key="1">
    <citation type="journal article" date="2013" name="PLoS Genet.">
        <title>The genome and development-dependent transcriptomes of Pyronema confluens: a window into fungal evolution.</title>
        <authorList>
            <person name="Traeger S."/>
            <person name="Altegoer F."/>
            <person name="Freitag M."/>
            <person name="Gabaldon T."/>
            <person name="Kempken F."/>
            <person name="Kumar A."/>
            <person name="Marcet-Houben M."/>
            <person name="Poggeler S."/>
            <person name="Stajich J.E."/>
            <person name="Nowrousian M."/>
        </authorList>
    </citation>
    <scope>NUCLEOTIDE SEQUENCE [LARGE SCALE GENOMIC DNA]</scope>
    <source>
        <strain evidence="11">CBS 100304</strain>
        <tissue evidence="10">Vegetative mycelium</tissue>
    </source>
</reference>
<dbReference type="OrthoDB" id="2289918at2759"/>
<evidence type="ECO:0000256" key="7">
    <source>
        <dbReference type="ARBA" id="ARBA00023242"/>
    </source>
</evidence>
<dbReference type="AlphaFoldDB" id="U4LE17"/>
<evidence type="ECO:0000256" key="6">
    <source>
        <dbReference type="ARBA" id="ARBA00023163"/>
    </source>
</evidence>
<dbReference type="STRING" id="1076935.U4LE17"/>
<comment type="subcellular location">
    <subcellularLocation>
        <location evidence="1">Nucleus</location>
    </subcellularLocation>
</comment>
<keyword evidence="6" id="KW-0804">Transcription</keyword>
<protein>
    <recommendedName>
        <fullName evidence="9">DEUBAD domain-containing protein</fullName>
    </recommendedName>
</protein>
<evidence type="ECO:0000313" key="11">
    <source>
        <dbReference type="Proteomes" id="UP000018144"/>
    </source>
</evidence>
<keyword evidence="5" id="KW-0805">Transcription regulation</keyword>
<evidence type="ECO:0000256" key="2">
    <source>
        <dbReference type="ARBA" id="ARBA00022723"/>
    </source>
</evidence>
<keyword evidence="3" id="KW-0863">Zinc-finger</keyword>
<name>U4LE17_PYROM</name>
<dbReference type="Pfam" id="PF13919">
    <property type="entry name" value="ASXH"/>
    <property type="match status" value="1"/>
</dbReference>
<dbReference type="InterPro" id="IPR044867">
    <property type="entry name" value="DEUBAD_dom"/>
</dbReference>
<feature type="compositionally biased region" description="Basic and acidic residues" evidence="8">
    <location>
        <begin position="24"/>
        <end position="33"/>
    </location>
</feature>
<evidence type="ECO:0000256" key="3">
    <source>
        <dbReference type="ARBA" id="ARBA00022771"/>
    </source>
</evidence>
<feature type="region of interest" description="Disordered" evidence="8">
    <location>
        <begin position="1"/>
        <end position="37"/>
    </location>
</feature>